<sequence length="165" mass="19050">MVLNLKKKKNIISKINQCMKSALSIVIADPTGIQANEMNDLRKKSRALKIDIKYLRNTLIKLSVLGTNFSNLKDKINGPNLIAFSYLHPGSGARLFKEFERKNNKCKIKIAIFEKKVLLDSDINYLVDLPTYEESIRSFITIIQEISIKKFIRMLIFIRHSKHIN</sequence>
<evidence type="ECO:0000256" key="6">
    <source>
        <dbReference type="HAMAP-Rule" id="MF_00362"/>
    </source>
</evidence>
<dbReference type="EMBL" id="CP003315">
    <property type="protein sequence ID" value="AFA41077.1"/>
    <property type="molecule type" value="Genomic_DNA"/>
</dbReference>
<dbReference type="HAMAP" id="MF_00362">
    <property type="entry name" value="Ribosomal_uL10"/>
    <property type="match status" value="1"/>
</dbReference>
<organism evidence="7 8">
    <name type="scientific">Wigglesworthia glossinidia endosymbiont of Glossina morsitans morsitans</name>
    <name type="common">Yale colony</name>
    <dbReference type="NCBI Taxonomy" id="1142511"/>
    <lineage>
        <taxon>Bacteria</taxon>
        <taxon>Pseudomonadati</taxon>
        <taxon>Pseudomonadota</taxon>
        <taxon>Gammaproteobacteria</taxon>
        <taxon>Enterobacterales</taxon>
        <taxon>Erwiniaceae</taxon>
        <taxon>Wigglesworthia</taxon>
    </lineage>
</organism>
<dbReference type="InterPro" id="IPR043141">
    <property type="entry name" value="Ribosomal_uL10-like_sf"/>
</dbReference>
<keyword evidence="6" id="KW-0699">rRNA-binding</keyword>
<name>H6Q4L7_WIGGL</name>
<dbReference type="GO" id="GO:0015934">
    <property type="term" value="C:large ribosomal subunit"/>
    <property type="evidence" value="ECO:0007669"/>
    <property type="project" value="InterPro"/>
</dbReference>
<evidence type="ECO:0000256" key="2">
    <source>
        <dbReference type="ARBA" id="ARBA00008889"/>
    </source>
</evidence>
<dbReference type="GO" id="GO:0006412">
    <property type="term" value="P:translation"/>
    <property type="evidence" value="ECO:0007669"/>
    <property type="project" value="UniProtKB-UniRule"/>
</dbReference>
<proteinExistence type="inferred from homology"/>
<dbReference type="NCBIfam" id="NF000955">
    <property type="entry name" value="PRK00099.1-1"/>
    <property type="match status" value="1"/>
</dbReference>
<dbReference type="CDD" id="cd05797">
    <property type="entry name" value="Ribosomal_L10"/>
    <property type="match status" value="1"/>
</dbReference>
<evidence type="ECO:0000313" key="8">
    <source>
        <dbReference type="Proteomes" id="UP000009061"/>
    </source>
</evidence>
<dbReference type="GO" id="GO:0070180">
    <property type="term" value="F:large ribosomal subunit rRNA binding"/>
    <property type="evidence" value="ECO:0007669"/>
    <property type="project" value="UniProtKB-UniRule"/>
</dbReference>
<dbReference type="GO" id="GO:0003735">
    <property type="term" value="F:structural constituent of ribosome"/>
    <property type="evidence" value="ECO:0007669"/>
    <property type="project" value="InterPro"/>
</dbReference>
<keyword evidence="4 6" id="KW-0687">Ribonucleoprotein</keyword>
<dbReference type="HOGENOM" id="CLU_092227_0_2_6"/>
<dbReference type="AlphaFoldDB" id="H6Q4L7"/>
<comment type="subunit">
    <text evidence="6">Part of the ribosomal stalk of the 50S ribosomal subunit. The N-terminus interacts with L11 and the large rRNA to form the base of the stalk. The C-terminus forms an elongated spine to which L12 dimers bind in a sequential fashion forming a multimeric L10(L12)X complex.</text>
</comment>
<dbReference type="Pfam" id="PF00466">
    <property type="entry name" value="Ribosomal_L10"/>
    <property type="match status" value="1"/>
</dbReference>
<dbReference type="PROSITE" id="PS01109">
    <property type="entry name" value="RIBOSOMAL_L10"/>
    <property type="match status" value="1"/>
</dbReference>
<dbReference type="PANTHER" id="PTHR11560">
    <property type="entry name" value="39S RIBOSOMAL PROTEIN L10, MITOCHONDRIAL"/>
    <property type="match status" value="1"/>
</dbReference>
<reference evidence="7 8" key="1">
    <citation type="journal article" date="2012" name="MBio">
        <title>Insight into the transmission biology and species-specific functional capabilities of tsetse (Diptera: glossinidae) obligate symbiont wigglesworthia.</title>
        <authorList>
            <person name="Rio R.V."/>
            <person name="Symula R.E."/>
            <person name="Wang J."/>
            <person name="Lohs C."/>
            <person name="Wu Y.N."/>
            <person name="Snyder A.K."/>
            <person name="Bjornson R.D."/>
            <person name="Oshima K."/>
            <person name="Biehl B.S."/>
            <person name="Perna N.T."/>
            <person name="Hattori M."/>
            <person name="Aksoy S."/>
        </authorList>
    </citation>
    <scope>NUCLEOTIDE SEQUENCE [LARGE SCALE GENOMIC DNA]</scope>
    <source>
        <strain evidence="7">WGM</strain>
    </source>
</reference>
<evidence type="ECO:0000256" key="1">
    <source>
        <dbReference type="ARBA" id="ARBA00002633"/>
    </source>
</evidence>
<evidence type="ECO:0000313" key="7">
    <source>
        <dbReference type="EMBL" id="AFA41077.1"/>
    </source>
</evidence>
<evidence type="ECO:0000256" key="5">
    <source>
        <dbReference type="ARBA" id="ARBA00035202"/>
    </source>
</evidence>
<protein>
    <recommendedName>
        <fullName evidence="5 6">Large ribosomal subunit protein uL10</fullName>
    </recommendedName>
</protein>
<dbReference type="InterPro" id="IPR002363">
    <property type="entry name" value="Ribosomal_uL10_CS_bac"/>
</dbReference>
<keyword evidence="6" id="KW-0694">RNA-binding</keyword>
<dbReference type="InterPro" id="IPR022973">
    <property type="entry name" value="Ribosomal_uL10_bac"/>
</dbReference>
<evidence type="ECO:0000256" key="3">
    <source>
        <dbReference type="ARBA" id="ARBA00022980"/>
    </source>
</evidence>
<dbReference type="InterPro" id="IPR001790">
    <property type="entry name" value="Ribosomal_uL10"/>
</dbReference>
<dbReference type="RefSeq" id="WP_014354016.1">
    <property type="nucleotide sequence ID" value="NC_016893.1"/>
</dbReference>
<dbReference type="eggNOG" id="COG0244">
    <property type="taxonomic scope" value="Bacteria"/>
</dbReference>
<dbReference type="Gene3D" id="3.30.70.1730">
    <property type="match status" value="1"/>
</dbReference>
<dbReference type="SUPFAM" id="SSF160369">
    <property type="entry name" value="Ribosomal protein L10-like"/>
    <property type="match status" value="1"/>
</dbReference>
<evidence type="ECO:0000256" key="4">
    <source>
        <dbReference type="ARBA" id="ARBA00023274"/>
    </source>
</evidence>
<keyword evidence="3 6" id="KW-0689">Ribosomal protein</keyword>
<dbReference type="KEGG" id="wgl:WIGMOR_0231"/>
<dbReference type="Proteomes" id="UP000009061">
    <property type="component" value="Chromosome"/>
</dbReference>
<gene>
    <name evidence="6 7" type="primary">rplJ</name>
    <name evidence="7" type="synonym">strA</name>
    <name evidence="7" type="ORF">WIGMOR_0231</name>
</gene>
<comment type="similarity">
    <text evidence="2 6">Belongs to the universal ribosomal protein uL10 family.</text>
</comment>
<dbReference type="OrthoDB" id="9808307at2"/>
<dbReference type="STRING" id="1142511.WIGMOR_0231"/>
<keyword evidence="8" id="KW-1185">Reference proteome</keyword>
<dbReference type="InterPro" id="IPR047865">
    <property type="entry name" value="Ribosomal_uL10_bac_type"/>
</dbReference>
<accession>H6Q4L7</accession>
<comment type="function">
    <text evidence="1 6">Forms part of the ribosomal stalk, playing a central role in the interaction of the ribosome with GTP-bound translation factors.</text>
</comment>